<dbReference type="Gene3D" id="3.90.1150.200">
    <property type="match status" value="1"/>
</dbReference>
<keyword evidence="3" id="KW-1185">Reference proteome</keyword>
<evidence type="ECO:0000313" key="3">
    <source>
        <dbReference type="Proteomes" id="UP000005631"/>
    </source>
</evidence>
<organism evidence="2 3">
    <name type="scientific">Owenweeksia hongkongensis (strain DSM 17368 / CIP 108786 / JCM 12287 / NRRL B-23963 / UST20020801)</name>
    <dbReference type="NCBI Taxonomy" id="926562"/>
    <lineage>
        <taxon>Bacteria</taxon>
        <taxon>Pseudomonadati</taxon>
        <taxon>Bacteroidota</taxon>
        <taxon>Flavobacteriia</taxon>
        <taxon>Flavobacteriales</taxon>
        <taxon>Owenweeksiaceae</taxon>
        <taxon>Owenweeksia</taxon>
    </lineage>
</organism>
<dbReference type="KEGG" id="oho:Oweho_2885"/>
<sequence>MEASKKFKTVEEYFNTFPKETVEVLESLRTTIKKAAPQAEELISYNMPAFKQKGMLVYYAAWKTHIGLYPASVNLKIFDNDLEGYERTKGTIKFPFDKPLPLDLITKIVKYRVEENEEKSRLKKKK</sequence>
<dbReference type="eggNOG" id="COG5646">
    <property type="taxonomic scope" value="Bacteria"/>
</dbReference>
<dbReference type="SUPFAM" id="SSF159888">
    <property type="entry name" value="YdhG-like"/>
    <property type="match status" value="1"/>
</dbReference>
<dbReference type="OrthoDB" id="115213at2"/>
<name>G8R1A0_OWEHD</name>
<proteinExistence type="predicted"/>
<dbReference type="PATRIC" id="fig|926562.3.peg.2901"/>
<dbReference type="AlphaFoldDB" id="G8R1A0"/>
<dbReference type="Proteomes" id="UP000005631">
    <property type="component" value="Chromosome"/>
</dbReference>
<reference evidence="2 3" key="1">
    <citation type="journal article" date="2012" name="Stand. Genomic Sci.">
        <title>Genome sequence of the orange-pigmented seawater bacterium Owenweeksia hongkongensis type strain (UST20020801(T)).</title>
        <authorList>
            <person name="Riedel T."/>
            <person name="Held B."/>
            <person name="Nolan M."/>
            <person name="Lucas S."/>
            <person name="Lapidus A."/>
            <person name="Tice H."/>
            <person name="Del Rio T.G."/>
            <person name="Cheng J.F."/>
            <person name="Han C."/>
            <person name="Tapia R."/>
            <person name="Goodwin L.A."/>
            <person name="Pitluck S."/>
            <person name="Liolios K."/>
            <person name="Mavromatis K."/>
            <person name="Pagani I."/>
            <person name="Ivanova N."/>
            <person name="Mikhailova N."/>
            <person name="Pati A."/>
            <person name="Chen A."/>
            <person name="Palaniappan K."/>
            <person name="Rohde M."/>
            <person name="Tindall B.J."/>
            <person name="Detter J.C."/>
            <person name="Goker M."/>
            <person name="Woyke T."/>
            <person name="Bristow J."/>
            <person name="Eisen J.A."/>
            <person name="Markowitz V."/>
            <person name="Hugenholtz P."/>
            <person name="Klenk H.P."/>
            <person name="Kyrpides N.C."/>
        </authorList>
    </citation>
    <scope>NUCLEOTIDE SEQUENCE</scope>
    <source>
        <strain evidence="3">DSM 17368 / JCM 12287 / NRRL B-23963</strain>
    </source>
</reference>
<dbReference type="EMBL" id="CP003156">
    <property type="protein sequence ID" value="AEV33843.1"/>
    <property type="molecule type" value="Genomic_DNA"/>
</dbReference>
<accession>G8R1A0</accession>
<dbReference type="RefSeq" id="WP_014203192.1">
    <property type="nucleotide sequence ID" value="NC_016599.1"/>
</dbReference>
<protein>
    <recommendedName>
        <fullName evidence="1">YdhG-like domain-containing protein</fullName>
    </recommendedName>
</protein>
<dbReference type="STRING" id="926562.Oweho_2885"/>
<feature type="domain" description="YdhG-like" evidence="1">
    <location>
        <begin position="23"/>
        <end position="113"/>
    </location>
</feature>
<evidence type="ECO:0000313" key="2">
    <source>
        <dbReference type="EMBL" id="AEV33843.1"/>
    </source>
</evidence>
<dbReference type="HOGENOM" id="CLU_128703_1_0_10"/>
<evidence type="ECO:0000259" key="1">
    <source>
        <dbReference type="Pfam" id="PF08818"/>
    </source>
</evidence>
<gene>
    <name evidence="2" type="ordered locus">Oweho_2885</name>
</gene>
<dbReference type="Pfam" id="PF08818">
    <property type="entry name" value="DUF1801"/>
    <property type="match status" value="1"/>
</dbReference>
<dbReference type="InterPro" id="IPR014922">
    <property type="entry name" value="YdhG-like"/>
</dbReference>